<reference evidence="2 3" key="1">
    <citation type="submission" date="2019-05" db="EMBL/GenBank/DDBJ databases">
        <title>Emergence of the Ug99 lineage of the wheat stem rust pathogen through somatic hybridization.</title>
        <authorList>
            <person name="Li F."/>
            <person name="Upadhyaya N.M."/>
            <person name="Sperschneider J."/>
            <person name="Matny O."/>
            <person name="Nguyen-Phuc H."/>
            <person name="Mago R."/>
            <person name="Raley C."/>
            <person name="Miller M.E."/>
            <person name="Silverstein K.A.T."/>
            <person name="Henningsen E."/>
            <person name="Hirsch C.D."/>
            <person name="Visser B."/>
            <person name="Pretorius Z.A."/>
            <person name="Steffenson B.J."/>
            <person name="Schwessinger B."/>
            <person name="Dodds P.N."/>
            <person name="Figueroa M."/>
        </authorList>
    </citation>
    <scope>NUCLEOTIDE SEQUENCE [LARGE SCALE GENOMIC DNA]</scope>
    <source>
        <strain evidence="2 3">Ug99</strain>
    </source>
</reference>
<feature type="region of interest" description="Disordered" evidence="1">
    <location>
        <begin position="88"/>
        <end position="125"/>
    </location>
</feature>
<accession>A0A5B0S3G3</accession>
<proteinExistence type="predicted"/>
<gene>
    <name evidence="2" type="ORF">PGTUg99_033004</name>
</gene>
<dbReference type="AlphaFoldDB" id="A0A5B0S3G3"/>
<evidence type="ECO:0000256" key="1">
    <source>
        <dbReference type="SAM" id="MobiDB-lite"/>
    </source>
</evidence>
<evidence type="ECO:0000313" key="2">
    <source>
        <dbReference type="EMBL" id="KAA1131603.1"/>
    </source>
</evidence>
<comment type="caution">
    <text evidence="2">The sequence shown here is derived from an EMBL/GenBank/DDBJ whole genome shotgun (WGS) entry which is preliminary data.</text>
</comment>
<name>A0A5B0S3G3_PUCGR</name>
<organism evidence="2 3">
    <name type="scientific">Puccinia graminis f. sp. tritici</name>
    <dbReference type="NCBI Taxonomy" id="56615"/>
    <lineage>
        <taxon>Eukaryota</taxon>
        <taxon>Fungi</taxon>
        <taxon>Dikarya</taxon>
        <taxon>Basidiomycota</taxon>
        <taxon>Pucciniomycotina</taxon>
        <taxon>Pucciniomycetes</taxon>
        <taxon>Pucciniales</taxon>
        <taxon>Pucciniaceae</taxon>
        <taxon>Puccinia</taxon>
    </lineage>
</organism>
<dbReference type="Proteomes" id="UP000325313">
    <property type="component" value="Unassembled WGS sequence"/>
</dbReference>
<dbReference type="EMBL" id="VDEP01000103">
    <property type="protein sequence ID" value="KAA1131603.1"/>
    <property type="molecule type" value="Genomic_DNA"/>
</dbReference>
<protein>
    <submittedName>
        <fullName evidence="2">Uncharacterized protein</fullName>
    </submittedName>
</protein>
<sequence>MIGGWGRRQLGLIHWGVLGCQVFLRAGLQALVTLLRELAGLTGAPTEQAGEGWLKLVAEAPEATGNQPSTIGFTDIVTGDHVTSVVVGHAKNQPKSKIKNQNDLAGKNRFAQSTPPNPLRSDFIA</sequence>
<dbReference type="PROSITE" id="PS51257">
    <property type="entry name" value="PROKAR_LIPOPROTEIN"/>
    <property type="match status" value="1"/>
</dbReference>
<evidence type="ECO:0000313" key="3">
    <source>
        <dbReference type="Proteomes" id="UP000325313"/>
    </source>
</evidence>